<dbReference type="InterPro" id="IPR005225">
    <property type="entry name" value="Small_GTP-bd"/>
</dbReference>
<dbReference type="InterPro" id="IPR027417">
    <property type="entry name" value="P-loop_NTPase"/>
</dbReference>
<dbReference type="EMBL" id="JAPFFF010000015">
    <property type="protein sequence ID" value="KAK8866328.1"/>
    <property type="molecule type" value="Genomic_DNA"/>
</dbReference>
<sequence length="199" mass="21760">MISANETNNAQSHKVVILGDSRVGKTSILSRQMLGYQPPTQNPTIGCHCSEIHVTVDDKATTLQVWDTAGQEMYRALVPVYLRGAQAAILVYDITDRESFKSINHWYEILVDVVSTGTPIFLVGNKIDLEKDAVVDDQSARAFAQSHNSQLFKVSAMTGQGLDGLFQAIASKILEDEVNNKTVSGVSIEGENAEKKKCC</sequence>
<dbReference type="Pfam" id="PF00071">
    <property type="entry name" value="Ras"/>
    <property type="match status" value="1"/>
</dbReference>
<dbReference type="SMART" id="SM00175">
    <property type="entry name" value="RAB"/>
    <property type="match status" value="1"/>
</dbReference>
<dbReference type="Gene3D" id="3.40.50.300">
    <property type="entry name" value="P-loop containing nucleotide triphosphate hydrolases"/>
    <property type="match status" value="1"/>
</dbReference>
<keyword evidence="1" id="KW-0547">Nucleotide-binding</keyword>
<dbReference type="PROSITE" id="PS51421">
    <property type="entry name" value="RAS"/>
    <property type="match status" value="1"/>
</dbReference>
<dbReference type="SUPFAM" id="SSF52540">
    <property type="entry name" value="P-loop containing nucleoside triphosphate hydrolases"/>
    <property type="match status" value="1"/>
</dbReference>
<evidence type="ECO:0000256" key="1">
    <source>
        <dbReference type="ARBA" id="ARBA00022741"/>
    </source>
</evidence>
<dbReference type="Proteomes" id="UP001470230">
    <property type="component" value="Unassembled WGS sequence"/>
</dbReference>
<organism evidence="2 3">
    <name type="scientific">Tritrichomonas musculus</name>
    <dbReference type="NCBI Taxonomy" id="1915356"/>
    <lineage>
        <taxon>Eukaryota</taxon>
        <taxon>Metamonada</taxon>
        <taxon>Parabasalia</taxon>
        <taxon>Tritrichomonadida</taxon>
        <taxon>Tritrichomonadidae</taxon>
        <taxon>Tritrichomonas</taxon>
    </lineage>
</organism>
<evidence type="ECO:0008006" key="4">
    <source>
        <dbReference type="Google" id="ProtNLM"/>
    </source>
</evidence>
<dbReference type="CDD" id="cd00154">
    <property type="entry name" value="Rab"/>
    <property type="match status" value="1"/>
</dbReference>
<comment type="caution">
    <text evidence="2">The sequence shown here is derived from an EMBL/GenBank/DDBJ whole genome shotgun (WGS) entry which is preliminary data.</text>
</comment>
<evidence type="ECO:0000313" key="2">
    <source>
        <dbReference type="EMBL" id="KAK8866328.1"/>
    </source>
</evidence>
<dbReference type="InterPro" id="IPR001806">
    <property type="entry name" value="Small_GTPase"/>
</dbReference>
<evidence type="ECO:0000313" key="3">
    <source>
        <dbReference type="Proteomes" id="UP001470230"/>
    </source>
</evidence>
<dbReference type="SMART" id="SM00177">
    <property type="entry name" value="ARF"/>
    <property type="match status" value="1"/>
</dbReference>
<reference evidence="2 3" key="1">
    <citation type="submission" date="2024-04" db="EMBL/GenBank/DDBJ databases">
        <title>Tritrichomonas musculus Genome.</title>
        <authorList>
            <person name="Alves-Ferreira E."/>
            <person name="Grigg M."/>
            <person name="Lorenzi H."/>
            <person name="Galac M."/>
        </authorList>
    </citation>
    <scope>NUCLEOTIDE SEQUENCE [LARGE SCALE GENOMIC DNA]</scope>
    <source>
        <strain evidence="2 3">EAF2021</strain>
    </source>
</reference>
<dbReference type="PANTHER" id="PTHR47978">
    <property type="match status" value="1"/>
</dbReference>
<dbReference type="PRINTS" id="PR00449">
    <property type="entry name" value="RASTRNSFRMNG"/>
</dbReference>
<dbReference type="SMART" id="SM00176">
    <property type="entry name" value="RAN"/>
    <property type="match status" value="1"/>
</dbReference>
<dbReference type="PROSITE" id="PS51417">
    <property type="entry name" value="ARF"/>
    <property type="match status" value="1"/>
</dbReference>
<proteinExistence type="predicted"/>
<protein>
    <recommendedName>
        <fullName evidence="4">Small GTP-binding protein</fullName>
    </recommendedName>
</protein>
<gene>
    <name evidence="2" type="ORF">M9Y10_009289</name>
</gene>
<keyword evidence="3" id="KW-1185">Reference proteome</keyword>
<dbReference type="PROSITE" id="PS51419">
    <property type="entry name" value="RAB"/>
    <property type="match status" value="1"/>
</dbReference>
<name>A0ABR2INU8_9EUKA</name>
<accession>A0ABR2INU8</accession>
<dbReference type="SMART" id="SM00173">
    <property type="entry name" value="RAS"/>
    <property type="match status" value="1"/>
</dbReference>
<dbReference type="NCBIfam" id="TIGR00231">
    <property type="entry name" value="small_GTP"/>
    <property type="match status" value="1"/>
</dbReference>
<dbReference type="SMART" id="SM00174">
    <property type="entry name" value="RHO"/>
    <property type="match status" value="1"/>
</dbReference>